<dbReference type="VEuPathDB" id="FungiDB:SCHCODRAFT_01096915"/>
<evidence type="ECO:0000313" key="3">
    <source>
        <dbReference type="Proteomes" id="UP000007431"/>
    </source>
</evidence>
<evidence type="ECO:0000259" key="1">
    <source>
        <dbReference type="Pfam" id="PF14737"/>
    </source>
</evidence>
<dbReference type="Pfam" id="PF14737">
    <property type="entry name" value="DUF4470"/>
    <property type="match status" value="1"/>
</dbReference>
<organism evidence="3">
    <name type="scientific">Schizophyllum commune (strain H4-8 / FGSC 9210)</name>
    <name type="common">Split gill fungus</name>
    <dbReference type="NCBI Taxonomy" id="578458"/>
    <lineage>
        <taxon>Eukaryota</taxon>
        <taxon>Fungi</taxon>
        <taxon>Dikarya</taxon>
        <taxon>Basidiomycota</taxon>
        <taxon>Agaricomycotina</taxon>
        <taxon>Agaricomycetes</taxon>
        <taxon>Agaricomycetidae</taxon>
        <taxon>Agaricales</taxon>
        <taxon>Schizophyllaceae</taxon>
        <taxon>Schizophyllum</taxon>
    </lineage>
</organism>
<sequence length="1180" mass="130552">MSLPLIWPGTYFFYPIGNTSAVSLTRDLAPETPAIILHLGCGDPRNVLYTVFSEARTARRTLDFTCNDSDPAILARNIVLLTMIADGQPIQTIWNVFYHMKLDELSWRSLIVHCDKLLAIGSTLNDWRASIYGAYIRFSTPFTYAEVRRHWSLYSTMHALPRHELETLVREHVTRVMHVSGATSNDAPLEGTSARSAGPFAHAASKVMAKKYKSYWENGTVFDERSQIQGADMVNPMFVYSLGGVRNSVQMGLDPLTGFHYADLYGNAVREVTSADVTAHALREFGDWASAFADAVRPDSGRPAPVVRFLLGEATAVCRALRIVAATGQTKTDIPVAHFQSAVLELAEEYAAGASESAPMEFHIIDTSNLDDHMGLLNCLVTSLPLLSTIPEATIYTESLLFRTADASTELKRRLHADIATMALLIGIAPIDFLSSFSSRSNVHELRAQQDTKKAQSQYHQVTTWKRPTSCDPRSTAQRAWRQPIHFDPHTLGELLLKIYNTMFEQESPAIYMERNRDAPEHIASMQCMLIYYNRESFVFFLDLVRNALGTPPDKWGAAMDWFTYCLMQQRASPHDMARRHELQTLMYHFGVYSLGGYYDVQRSPPTGLLAARLRAWRAIPPVLRLVFTIPRAFLTLALGNPVTERESERGKGALQRQTFGLQCHVGARKGHIFTAVQMVFGAFQSTGTPADPVFTLRPDPEGWRGSSPLIASFLVPVRLLETMDANEAQVRLTTRVDEVGGMQMPPVYLGDIWKANSPVKVFPASSQPLPAMPQYAGKRSAAATIDVGDGLGPVMLSRKIRLRNTDAPSNATVVTQSSPCILAATVSATLDPHDLAFPFPIMGEVHAVTHEPDDIVKITAPVAGPFTSGGLQLDPFPLIGTDGRLTPWNLHRLELDRLPLVRKTSCHDWLKTHLRFSLSSRERASRAEQTADPFTRLKISLNDILLAFANADDVHSVFAIHQSDEDMPHWVLFAKDIHFDLQCHTVVLGAYALSVQGSEHPVQELQDFMGEKTTVHLPCDAETTKMWQHALPAFAERCRIWSHTPNCERSNGQSSATFCGCGRGQATALPEAYAPFAPFVTQVALSPLFGVSYVEPILRGRQCSSCGKKGNLRLCARCKKVKYCGGSARSAIGRCTKRTAKRPCAKQSTRAHPSTCCASAQHGSFVPTYESTTSLISLA</sequence>
<dbReference type="GO" id="GO:0000981">
    <property type="term" value="F:DNA-binding transcription factor activity, RNA polymerase II-specific"/>
    <property type="evidence" value="ECO:0007669"/>
    <property type="project" value="TreeGrafter"/>
</dbReference>
<dbReference type="PANTHER" id="PTHR10237:SF15">
    <property type="entry name" value="LD37257P"/>
    <property type="match status" value="1"/>
</dbReference>
<evidence type="ECO:0000313" key="2">
    <source>
        <dbReference type="EMBL" id="EFI95915.1"/>
    </source>
</evidence>
<proteinExistence type="predicted"/>
<keyword evidence="3" id="KW-1185">Reference proteome</keyword>
<dbReference type="EMBL" id="GL377307">
    <property type="protein sequence ID" value="EFI95915.1"/>
    <property type="molecule type" value="Genomic_DNA"/>
</dbReference>
<dbReference type="InterPro" id="IPR024119">
    <property type="entry name" value="TF_DEAF-1"/>
</dbReference>
<dbReference type="Proteomes" id="UP000007431">
    <property type="component" value="Unassembled WGS sequence"/>
</dbReference>
<dbReference type="GO" id="GO:0005634">
    <property type="term" value="C:nucleus"/>
    <property type="evidence" value="ECO:0007669"/>
    <property type="project" value="TreeGrafter"/>
</dbReference>
<dbReference type="KEGG" id="scm:SCHCO_01096915"/>
<protein>
    <recommendedName>
        <fullName evidence="1">DUF4470 domain-containing protein</fullName>
    </recommendedName>
</protein>
<dbReference type="RefSeq" id="XP_003030818.1">
    <property type="nucleotide sequence ID" value="XM_003030772.1"/>
</dbReference>
<feature type="domain" description="DUF4470" evidence="1">
    <location>
        <begin position="15"/>
        <end position="102"/>
    </location>
</feature>
<dbReference type="PANTHER" id="PTHR10237">
    <property type="entry name" value="DEFORMED EPIDERMAL AUTOREGULATORY FACTOR 1 HOMOLOG SUPPRESSIN"/>
    <property type="match status" value="1"/>
</dbReference>
<name>D8Q6U3_SCHCM</name>
<gene>
    <name evidence="2" type="ORF">SCHCODRAFT_76923</name>
</gene>
<dbReference type="OMA" id="KMCTEYT"/>
<dbReference type="InParanoid" id="D8Q6U3"/>
<dbReference type="eggNOG" id="ENOG502SE9H">
    <property type="taxonomic scope" value="Eukaryota"/>
</dbReference>
<dbReference type="GeneID" id="9587177"/>
<reference evidence="2 3" key="1">
    <citation type="journal article" date="2010" name="Nat. Biotechnol.">
        <title>Genome sequence of the model mushroom Schizophyllum commune.</title>
        <authorList>
            <person name="Ohm R.A."/>
            <person name="de Jong J.F."/>
            <person name="Lugones L.G."/>
            <person name="Aerts A."/>
            <person name="Kothe E."/>
            <person name="Stajich J.E."/>
            <person name="de Vries R.P."/>
            <person name="Record E."/>
            <person name="Levasseur A."/>
            <person name="Baker S.E."/>
            <person name="Bartholomew K.A."/>
            <person name="Coutinho P.M."/>
            <person name="Erdmann S."/>
            <person name="Fowler T.J."/>
            <person name="Gathman A.C."/>
            <person name="Lombard V."/>
            <person name="Henrissat B."/>
            <person name="Knabe N."/>
            <person name="Kuees U."/>
            <person name="Lilly W.W."/>
            <person name="Lindquist E."/>
            <person name="Lucas S."/>
            <person name="Magnuson J.K."/>
            <person name="Piumi F."/>
            <person name="Raudaskoski M."/>
            <person name="Salamov A."/>
            <person name="Schmutz J."/>
            <person name="Schwarze F.W.M.R."/>
            <person name="vanKuyk P.A."/>
            <person name="Horton J.S."/>
            <person name="Grigoriev I.V."/>
            <person name="Woesten H.A.B."/>
        </authorList>
    </citation>
    <scope>NUCLEOTIDE SEQUENCE [LARGE SCALE GENOMIC DNA]</scope>
    <source>
        <strain evidence="3">H4-8 / FGSC 9210</strain>
    </source>
</reference>
<dbReference type="InterPro" id="IPR027974">
    <property type="entry name" value="DUF4470"/>
</dbReference>
<dbReference type="AlphaFoldDB" id="D8Q6U3"/>
<accession>D8Q6U3</accession>
<dbReference type="HOGENOM" id="CLU_007974_0_1_1"/>
<dbReference type="OrthoDB" id="432970at2759"/>